<keyword evidence="3" id="KW-1003">Cell membrane</keyword>
<dbReference type="Pfam" id="PF19300">
    <property type="entry name" value="BPD_transp_1_N"/>
    <property type="match status" value="1"/>
</dbReference>
<evidence type="ECO:0000259" key="8">
    <source>
        <dbReference type="PROSITE" id="PS50928"/>
    </source>
</evidence>
<evidence type="ECO:0000256" key="6">
    <source>
        <dbReference type="ARBA" id="ARBA00023136"/>
    </source>
</evidence>
<dbReference type="Pfam" id="PF00528">
    <property type="entry name" value="BPD_transp_1"/>
    <property type="match status" value="1"/>
</dbReference>
<dbReference type="GO" id="GO:0055085">
    <property type="term" value="P:transmembrane transport"/>
    <property type="evidence" value="ECO:0007669"/>
    <property type="project" value="InterPro"/>
</dbReference>
<protein>
    <submittedName>
        <fullName evidence="9">ABC transporter permease</fullName>
    </submittedName>
</protein>
<comment type="similarity">
    <text evidence="7">Belongs to the binding-protein-dependent transport system permease family.</text>
</comment>
<evidence type="ECO:0000256" key="4">
    <source>
        <dbReference type="ARBA" id="ARBA00022692"/>
    </source>
</evidence>
<dbReference type="GO" id="GO:0005886">
    <property type="term" value="C:plasma membrane"/>
    <property type="evidence" value="ECO:0007669"/>
    <property type="project" value="UniProtKB-SubCell"/>
</dbReference>
<dbReference type="PROSITE" id="PS50928">
    <property type="entry name" value="ABC_TM1"/>
    <property type="match status" value="1"/>
</dbReference>
<accession>A0A931ASZ1</accession>
<keyword evidence="2 7" id="KW-0813">Transport</keyword>
<feature type="transmembrane region" description="Helical" evidence="7">
    <location>
        <begin position="99"/>
        <end position="122"/>
    </location>
</feature>
<feature type="transmembrane region" description="Helical" evidence="7">
    <location>
        <begin position="273"/>
        <end position="299"/>
    </location>
</feature>
<dbReference type="PANTHER" id="PTHR43163:SF6">
    <property type="entry name" value="DIPEPTIDE TRANSPORT SYSTEM PERMEASE PROTEIN DPPB-RELATED"/>
    <property type="match status" value="1"/>
</dbReference>
<dbReference type="InterPro" id="IPR035906">
    <property type="entry name" value="MetI-like_sf"/>
</dbReference>
<dbReference type="PANTHER" id="PTHR43163">
    <property type="entry name" value="DIPEPTIDE TRANSPORT SYSTEM PERMEASE PROTEIN DPPB-RELATED"/>
    <property type="match status" value="1"/>
</dbReference>
<gene>
    <name evidence="9" type="ORF">I0Q91_12360</name>
</gene>
<dbReference type="AlphaFoldDB" id="A0A931ASZ1"/>
<reference evidence="9" key="1">
    <citation type="submission" date="2020-11" db="EMBL/GenBank/DDBJ databases">
        <title>Halonatronomonas betainensis gen. nov., sp. nov. a novel haloalkaliphilic representative of the family Halanaerobiacae capable of betaine degradation.</title>
        <authorList>
            <person name="Boltyanskaya Y."/>
            <person name="Kevbrin V."/>
            <person name="Detkova E."/>
            <person name="Grouzdev D.S."/>
            <person name="Koziaeva V."/>
            <person name="Zhilina T."/>
        </authorList>
    </citation>
    <scope>NUCLEOTIDE SEQUENCE</scope>
    <source>
        <strain evidence="9">Z-7014</strain>
    </source>
</reference>
<feature type="domain" description="ABC transmembrane type-1" evidence="8">
    <location>
        <begin position="95"/>
        <end position="296"/>
    </location>
</feature>
<comment type="caution">
    <text evidence="9">The sequence shown here is derived from an EMBL/GenBank/DDBJ whole genome shotgun (WGS) entry which is preliminary data.</text>
</comment>
<feature type="transmembrane region" description="Helical" evidence="7">
    <location>
        <begin position="173"/>
        <end position="192"/>
    </location>
</feature>
<dbReference type="Proteomes" id="UP000621436">
    <property type="component" value="Unassembled WGS sequence"/>
</dbReference>
<proteinExistence type="inferred from homology"/>
<keyword evidence="10" id="KW-1185">Reference proteome</keyword>
<dbReference type="InterPro" id="IPR045621">
    <property type="entry name" value="BPD_transp_1_N"/>
</dbReference>
<feature type="transmembrane region" description="Helical" evidence="7">
    <location>
        <begin position="134"/>
        <end position="161"/>
    </location>
</feature>
<feature type="transmembrane region" description="Helical" evidence="7">
    <location>
        <begin position="9"/>
        <end position="30"/>
    </location>
</feature>
<comment type="subcellular location">
    <subcellularLocation>
        <location evidence="1 7">Cell membrane</location>
        <topology evidence="1 7">Multi-pass membrane protein</topology>
    </subcellularLocation>
</comment>
<name>A0A931ASZ1_9FIRM</name>
<evidence type="ECO:0000256" key="3">
    <source>
        <dbReference type="ARBA" id="ARBA00022475"/>
    </source>
</evidence>
<evidence type="ECO:0000256" key="7">
    <source>
        <dbReference type="RuleBase" id="RU363032"/>
    </source>
</evidence>
<feature type="transmembrane region" description="Helical" evidence="7">
    <location>
        <begin position="231"/>
        <end position="253"/>
    </location>
</feature>
<evidence type="ECO:0000256" key="2">
    <source>
        <dbReference type="ARBA" id="ARBA00022448"/>
    </source>
</evidence>
<evidence type="ECO:0000313" key="10">
    <source>
        <dbReference type="Proteomes" id="UP000621436"/>
    </source>
</evidence>
<organism evidence="9 10">
    <name type="scientific">Halonatronomonas betaini</name>
    <dbReference type="NCBI Taxonomy" id="2778430"/>
    <lineage>
        <taxon>Bacteria</taxon>
        <taxon>Bacillati</taxon>
        <taxon>Bacillota</taxon>
        <taxon>Clostridia</taxon>
        <taxon>Halanaerobiales</taxon>
        <taxon>Halarsenatibacteraceae</taxon>
        <taxon>Halonatronomonas</taxon>
    </lineage>
</organism>
<evidence type="ECO:0000256" key="1">
    <source>
        <dbReference type="ARBA" id="ARBA00004651"/>
    </source>
</evidence>
<evidence type="ECO:0000256" key="5">
    <source>
        <dbReference type="ARBA" id="ARBA00022989"/>
    </source>
</evidence>
<dbReference type="Gene3D" id="1.10.3720.10">
    <property type="entry name" value="MetI-like"/>
    <property type="match status" value="1"/>
</dbReference>
<keyword evidence="6 7" id="KW-0472">Membrane</keyword>
<dbReference type="InterPro" id="IPR000515">
    <property type="entry name" value="MetI-like"/>
</dbReference>
<sequence>MSSYILRRMVLLVPVLIGVAIIVFGMVRLLPGDPAVAMAGVHATPEYIAQVRANLGLDEPIHVQFGVFIRRLIRGDLGISTRTNRPAVVEIWPRFLNTLSLTFISLIIASFFGILVGVISATRPYSLLDNVTMVFSLFGVAAPVFWLGLILMLIFSVRLGWLPSSGMGTPQHFVLPAVTLAAHSTALIARMTRSSMLEVLNMDYIVTARSKGLMERVVVVKHALRNALIPIVTILGLRFGMLLGGAVLTETVFSWPGVGRLMVDSILARDYPVVQGSVLLLALLFVLINLFVDILYAFLDPQIQYG</sequence>
<dbReference type="EMBL" id="JADPIE010000008">
    <property type="protein sequence ID" value="MBF8437882.1"/>
    <property type="molecule type" value="Genomic_DNA"/>
</dbReference>
<evidence type="ECO:0000313" key="9">
    <source>
        <dbReference type="EMBL" id="MBF8437882.1"/>
    </source>
</evidence>
<dbReference type="CDD" id="cd06261">
    <property type="entry name" value="TM_PBP2"/>
    <property type="match status" value="1"/>
</dbReference>
<keyword evidence="4 7" id="KW-0812">Transmembrane</keyword>
<dbReference type="SUPFAM" id="SSF161098">
    <property type="entry name" value="MetI-like"/>
    <property type="match status" value="1"/>
</dbReference>
<keyword evidence="5 7" id="KW-1133">Transmembrane helix</keyword>
<dbReference type="RefSeq" id="WP_270454924.1">
    <property type="nucleotide sequence ID" value="NZ_JADPIE010000008.1"/>
</dbReference>